<dbReference type="HOGENOM" id="CLU_110202_0_0_11"/>
<keyword evidence="2" id="KW-1185">Reference proteome</keyword>
<name>F5XK41_MICPN</name>
<sequence>MSQDSACDLLVLHAVRLKGMADDDEVVARFGLDRAEVSELLLDFQAYGWITRVDFAGTGGWTLTEAGKRRNEQQLAQELTTAGAQTQVESVHRDFLPLNARLLLAGTDWQLRPTATDPLAANKHDDPNWDARVLGVFDVLARALGELEPRLTACLGRFAGYHDRFSRALERVHGGDLSWVTKVREDSCHTVWMELHEDLVATLGIERGAG</sequence>
<dbReference type="KEGG" id="mph:MLP_05230"/>
<dbReference type="Proteomes" id="UP000007947">
    <property type="component" value="Chromosome"/>
</dbReference>
<protein>
    <submittedName>
        <fullName evidence="1">Uncharacterized protein</fullName>
    </submittedName>
</protein>
<accession>F5XK41</accession>
<dbReference type="STRING" id="1032480.MLP_05230"/>
<dbReference type="AlphaFoldDB" id="F5XK41"/>
<dbReference type="eggNOG" id="ENOG502ZK49">
    <property type="taxonomic scope" value="Bacteria"/>
</dbReference>
<proteinExistence type="predicted"/>
<reference evidence="1 2" key="1">
    <citation type="submission" date="2011-05" db="EMBL/GenBank/DDBJ databases">
        <title>Whole genome sequence of Microlunatus phosphovorus NM-1.</title>
        <authorList>
            <person name="Hosoyama A."/>
            <person name="Sasaki K."/>
            <person name="Harada T."/>
            <person name="Igarashi R."/>
            <person name="Kawakoshi A."/>
            <person name="Sasagawa M."/>
            <person name="Fukada J."/>
            <person name="Nakamura S."/>
            <person name="Katano Y."/>
            <person name="Hanada S."/>
            <person name="Kamagata Y."/>
            <person name="Nakamura N."/>
            <person name="Yamazaki S."/>
            <person name="Fujita N."/>
        </authorList>
    </citation>
    <scope>NUCLEOTIDE SEQUENCE [LARGE SCALE GENOMIC DNA]</scope>
    <source>
        <strain evidence="2">ATCC 700054 / DSM 10555 / JCM 9379 / NBRC 101784 / NCIMB 13414 / VKM Ac-1990 / NM-1</strain>
    </source>
</reference>
<dbReference type="OrthoDB" id="3568381at2"/>
<evidence type="ECO:0000313" key="2">
    <source>
        <dbReference type="Proteomes" id="UP000007947"/>
    </source>
</evidence>
<organism evidence="1 2">
    <name type="scientific">Microlunatus phosphovorus (strain ATCC 700054 / DSM 10555 / JCM 9379 / NBRC 101784 / NCIMB 13414 / VKM Ac-1990 / NM-1)</name>
    <dbReference type="NCBI Taxonomy" id="1032480"/>
    <lineage>
        <taxon>Bacteria</taxon>
        <taxon>Bacillati</taxon>
        <taxon>Actinomycetota</taxon>
        <taxon>Actinomycetes</taxon>
        <taxon>Propionibacteriales</taxon>
        <taxon>Propionibacteriaceae</taxon>
        <taxon>Microlunatus</taxon>
    </lineage>
</organism>
<gene>
    <name evidence="1" type="ordered locus">MLP_05230</name>
</gene>
<dbReference type="EMBL" id="AP012204">
    <property type="protein sequence ID" value="BAK33537.1"/>
    <property type="molecule type" value="Genomic_DNA"/>
</dbReference>
<evidence type="ECO:0000313" key="1">
    <source>
        <dbReference type="EMBL" id="BAK33537.1"/>
    </source>
</evidence>
<dbReference type="RefSeq" id="WP_013861426.1">
    <property type="nucleotide sequence ID" value="NC_015635.1"/>
</dbReference>